<reference evidence="1 2" key="2">
    <citation type="journal article" date="2022" name="Mol. Ecol. Resour.">
        <title>The genomes of chicory, endive, great burdock and yacon provide insights into Asteraceae paleo-polyploidization history and plant inulin production.</title>
        <authorList>
            <person name="Fan W."/>
            <person name="Wang S."/>
            <person name="Wang H."/>
            <person name="Wang A."/>
            <person name="Jiang F."/>
            <person name="Liu H."/>
            <person name="Zhao H."/>
            <person name="Xu D."/>
            <person name="Zhang Y."/>
        </authorList>
    </citation>
    <scope>NUCLEOTIDE SEQUENCE [LARGE SCALE GENOMIC DNA]</scope>
    <source>
        <strain evidence="2">cv. Niubang</strain>
    </source>
</reference>
<keyword evidence="2" id="KW-1185">Reference proteome</keyword>
<comment type="caution">
    <text evidence="1">The sequence shown here is derived from an EMBL/GenBank/DDBJ whole genome shotgun (WGS) entry which is preliminary data.</text>
</comment>
<reference evidence="2" key="1">
    <citation type="journal article" date="2022" name="Mol. Ecol. Resour.">
        <title>The genomes of chicory, endive, great burdock and yacon provide insights into Asteraceae palaeo-polyploidization history and plant inulin production.</title>
        <authorList>
            <person name="Fan W."/>
            <person name="Wang S."/>
            <person name="Wang H."/>
            <person name="Wang A."/>
            <person name="Jiang F."/>
            <person name="Liu H."/>
            <person name="Zhao H."/>
            <person name="Xu D."/>
            <person name="Zhang Y."/>
        </authorList>
    </citation>
    <scope>NUCLEOTIDE SEQUENCE [LARGE SCALE GENOMIC DNA]</scope>
    <source>
        <strain evidence="2">cv. Niubang</strain>
    </source>
</reference>
<protein>
    <submittedName>
        <fullName evidence="1">Uncharacterized protein</fullName>
    </submittedName>
</protein>
<evidence type="ECO:0000313" key="2">
    <source>
        <dbReference type="Proteomes" id="UP001055879"/>
    </source>
</evidence>
<proteinExistence type="predicted"/>
<accession>A0ACB9FKX6</accession>
<sequence>MGVGEKEMVWNSLTPPRVNIFMSWVMLDRIQTRDNLRKREIDIDSALCPVCGLDIETSRHLMFECDVASEVWQFLERWWSFPIHVYKTMEDMDEGIRSTSQHGVVKTALEAVFFVGYEFWERDAHQLALLIILLRN</sequence>
<evidence type="ECO:0000313" key="1">
    <source>
        <dbReference type="EMBL" id="KAI3771795.1"/>
    </source>
</evidence>
<name>A0ACB9FKX6_ARCLA</name>
<organism evidence="1 2">
    <name type="scientific">Arctium lappa</name>
    <name type="common">Greater burdock</name>
    <name type="synonym">Lappa major</name>
    <dbReference type="NCBI Taxonomy" id="4217"/>
    <lineage>
        <taxon>Eukaryota</taxon>
        <taxon>Viridiplantae</taxon>
        <taxon>Streptophyta</taxon>
        <taxon>Embryophyta</taxon>
        <taxon>Tracheophyta</taxon>
        <taxon>Spermatophyta</taxon>
        <taxon>Magnoliopsida</taxon>
        <taxon>eudicotyledons</taxon>
        <taxon>Gunneridae</taxon>
        <taxon>Pentapetalae</taxon>
        <taxon>asterids</taxon>
        <taxon>campanulids</taxon>
        <taxon>Asterales</taxon>
        <taxon>Asteraceae</taxon>
        <taxon>Carduoideae</taxon>
        <taxon>Cardueae</taxon>
        <taxon>Arctiinae</taxon>
        <taxon>Arctium</taxon>
    </lineage>
</organism>
<dbReference type="Proteomes" id="UP001055879">
    <property type="component" value="Linkage Group LG01"/>
</dbReference>
<dbReference type="EMBL" id="CM042047">
    <property type="protein sequence ID" value="KAI3771795.1"/>
    <property type="molecule type" value="Genomic_DNA"/>
</dbReference>
<gene>
    <name evidence="1" type="ORF">L6452_02963</name>
</gene>